<keyword evidence="2" id="KW-1133">Transmembrane helix</keyword>
<organism evidence="3 4">
    <name type="scientific">Periplaneta americana</name>
    <name type="common">American cockroach</name>
    <name type="synonym">Blatta americana</name>
    <dbReference type="NCBI Taxonomy" id="6978"/>
    <lineage>
        <taxon>Eukaryota</taxon>
        <taxon>Metazoa</taxon>
        <taxon>Ecdysozoa</taxon>
        <taxon>Arthropoda</taxon>
        <taxon>Hexapoda</taxon>
        <taxon>Insecta</taxon>
        <taxon>Pterygota</taxon>
        <taxon>Neoptera</taxon>
        <taxon>Polyneoptera</taxon>
        <taxon>Dictyoptera</taxon>
        <taxon>Blattodea</taxon>
        <taxon>Blattoidea</taxon>
        <taxon>Blattidae</taxon>
        <taxon>Blattinae</taxon>
        <taxon>Periplaneta</taxon>
    </lineage>
</organism>
<evidence type="ECO:0000256" key="2">
    <source>
        <dbReference type="SAM" id="Phobius"/>
    </source>
</evidence>
<evidence type="ECO:0000313" key="3">
    <source>
        <dbReference type="EMBL" id="KAJ4451182.1"/>
    </source>
</evidence>
<sequence>MEKNGTCEIDRQNNPETDQEEKKELAGLLAKKKLPTEGFTGRNNFMTLTTLHSILTTIALCFVCVLGLLYSGDCSVVIRGK</sequence>
<name>A0ABQ8TWT5_PERAM</name>
<proteinExistence type="predicted"/>
<feature type="region of interest" description="Disordered" evidence="1">
    <location>
        <begin position="1"/>
        <end position="22"/>
    </location>
</feature>
<feature type="transmembrane region" description="Helical" evidence="2">
    <location>
        <begin position="51"/>
        <end position="71"/>
    </location>
</feature>
<protein>
    <submittedName>
        <fullName evidence="3">Uncharacterized protein</fullName>
    </submittedName>
</protein>
<accession>A0ABQ8TWT5</accession>
<evidence type="ECO:0000256" key="1">
    <source>
        <dbReference type="SAM" id="MobiDB-lite"/>
    </source>
</evidence>
<keyword evidence="2" id="KW-0812">Transmembrane</keyword>
<dbReference type="EMBL" id="JAJSOF020000001">
    <property type="protein sequence ID" value="KAJ4451182.1"/>
    <property type="molecule type" value="Genomic_DNA"/>
</dbReference>
<dbReference type="Proteomes" id="UP001148838">
    <property type="component" value="Unassembled WGS sequence"/>
</dbReference>
<evidence type="ECO:0000313" key="4">
    <source>
        <dbReference type="Proteomes" id="UP001148838"/>
    </source>
</evidence>
<gene>
    <name evidence="3" type="ORF">ANN_02624</name>
</gene>
<keyword evidence="4" id="KW-1185">Reference proteome</keyword>
<feature type="compositionally biased region" description="Basic and acidic residues" evidence="1">
    <location>
        <begin position="1"/>
        <end position="13"/>
    </location>
</feature>
<keyword evidence="2" id="KW-0472">Membrane</keyword>
<comment type="caution">
    <text evidence="3">The sequence shown here is derived from an EMBL/GenBank/DDBJ whole genome shotgun (WGS) entry which is preliminary data.</text>
</comment>
<reference evidence="3 4" key="1">
    <citation type="journal article" date="2022" name="Allergy">
        <title>Genome assembly and annotation of Periplaneta americana reveal a comprehensive cockroach allergen profile.</title>
        <authorList>
            <person name="Wang L."/>
            <person name="Xiong Q."/>
            <person name="Saelim N."/>
            <person name="Wang L."/>
            <person name="Nong W."/>
            <person name="Wan A.T."/>
            <person name="Shi M."/>
            <person name="Liu X."/>
            <person name="Cao Q."/>
            <person name="Hui J.H.L."/>
            <person name="Sookrung N."/>
            <person name="Leung T.F."/>
            <person name="Tungtrongchitr A."/>
            <person name="Tsui S.K.W."/>
        </authorList>
    </citation>
    <scope>NUCLEOTIDE SEQUENCE [LARGE SCALE GENOMIC DNA]</scope>
    <source>
        <strain evidence="3">PWHHKU_190912</strain>
    </source>
</reference>